<sequence length="425" mass="48247">MEFSAREMALIDSPFFQRLRQITQLGFAGLVFPGATHTRFAHSLGTAHLAGRVFDQLCKGNNYDLRADYNLEQLNYARSLLRFAALLHDVGHPPFSHAAEAVLPRLGQLPMPDFLLDDPNRQATHEDYSHAIIHHLAESRGLISREEASDLVSILSKKHEPSDQLKAKDGRHLIYPLLCQLINGEIDVDRMDYLLRDAYNAGVPYGKFDLDRLIGAMAVYKEDQAGWFLLSLKEEDVPTYENFLLSRIHMFQQIYFHKTLGAFSHYLTRAFVDKELEIEVDGSLEQFLGFTESRLRQALAQVSHKKWSSRILGRVKAKNILRVVGEDTADLARLVMVEEIINRAGIESFVVRSSNQYSSQIEGQVNQGTVMVIQSEFGKTRALPLASRSDLLDTREKRILITQLYVHREDAARAIEEINLKLADG</sequence>
<dbReference type="PANTHER" id="PTHR11373:SF4">
    <property type="entry name" value="DEOXYNUCLEOSIDE TRIPHOSPHATE TRIPHOSPHOHYDROLASE SAMHD1"/>
    <property type="match status" value="1"/>
</dbReference>
<dbReference type="GO" id="GO:0006203">
    <property type="term" value="P:dGTP catabolic process"/>
    <property type="evidence" value="ECO:0007669"/>
    <property type="project" value="TreeGrafter"/>
</dbReference>
<proteinExistence type="predicted"/>
<evidence type="ECO:0000259" key="1">
    <source>
        <dbReference type="PROSITE" id="PS51831"/>
    </source>
</evidence>
<reference evidence="2 3" key="1">
    <citation type="journal article" date="2016" name="Nat. Commun.">
        <title>Thousands of microbial genomes shed light on interconnected biogeochemical processes in an aquifer system.</title>
        <authorList>
            <person name="Anantharaman K."/>
            <person name="Brown C.T."/>
            <person name="Hug L.A."/>
            <person name="Sharon I."/>
            <person name="Castelle C.J."/>
            <person name="Probst A.J."/>
            <person name="Thomas B.C."/>
            <person name="Singh A."/>
            <person name="Wilkins M.J."/>
            <person name="Karaoz U."/>
            <person name="Brodie E.L."/>
            <person name="Williams K.H."/>
            <person name="Hubbard S.S."/>
            <person name="Banfield J.F."/>
        </authorList>
    </citation>
    <scope>NUCLEOTIDE SEQUENCE [LARGE SCALE GENOMIC DNA]</scope>
</reference>
<dbReference type="Proteomes" id="UP000178449">
    <property type="component" value="Unassembled WGS sequence"/>
</dbReference>
<dbReference type="InterPro" id="IPR050135">
    <property type="entry name" value="dGTPase-like"/>
</dbReference>
<evidence type="ECO:0000313" key="3">
    <source>
        <dbReference type="Proteomes" id="UP000178449"/>
    </source>
</evidence>
<comment type="caution">
    <text evidence="2">The sequence shown here is derived from an EMBL/GenBank/DDBJ whole genome shotgun (WGS) entry which is preliminary data.</text>
</comment>
<dbReference type="SMART" id="SM00471">
    <property type="entry name" value="HDc"/>
    <property type="match status" value="1"/>
</dbReference>
<dbReference type="GO" id="GO:0008832">
    <property type="term" value="F:dGTPase activity"/>
    <property type="evidence" value="ECO:0007669"/>
    <property type="project" value="TreeGrafter"/>
</dbReference>
<dbReference type="Gene3D" id="1.10.3210.10">
    <property type="entry name" value="Hypothetical protein af1432"/>
    <property type="match status" value="1"/>
</dbReference>
<accession>A0A1F6GGK8</accession>
<dbReference type="CDD" id="cd00077">
    <property type="entry name" value="HDc"/>
    <property type="match status" value="1"/>
</dbReference>
<dbReference type="PANTHER" id="PTHR11373">
    <property type="entry name" value="DEOXYNUCLEOSIDE TRIPHOSPHATE TRIPHOSPHOHYDROLASE"/>
    <property type="match status" value="1"/>
</dbReference>
<dbReference type="EMBL" id="MFNE01000001">
    <property type="protein sequence ID" value="OGG97259.1"/>
    <property type="molecule type" value="Genomic_DNA"/>
</dbReference>
<dbReference type="InterPro" id="IPR006674">
    <property type="entry name" value="HD_domain"/>
</dbReference>
<dbReference type="InterPro" id="IPR003607">
    <property type="entry name" value="HD/PDEase_dom"/>
</dbReference>
<evidence type="ECO:0000313" key="2">
    <source>
        <dbReference type="EMBL" id="OGG97259.1"/>
    </source>
</evidence>
<dbReference type="SUPFAM" id="SSF109604">
    <property type="entry name" value="HD-domain/PDEase-like"/>
    <property type="match status" value="1"/>
</dbReference>
<gene>
    <name evidence="2" type="ORF">A2527_10515</name>
</gene>
<organism evidence="2 3">
    <name type="scientific">Candidatus Lambdaproteobacteria bacterium RIFOXYD2_FULL_50_16</name>
    <dbReference type="NCBI Taxonomy" id="1817772"/>
    <lineage>
        <taxon>Bacteria</taxon>
        <taxon>Pseudomonadati</taxon>
        <taxon>Pseudomonadota</taxon>
        <taxon>Candidatus Lambdaproteobacteria</taxon>
    </lineage>
</organism>
<feature type="domain" description="HD" evidence="1">
    <location>
        <begin position="39"/>
        <end position="194"/>
    </location>
</feature>
<dbReference type="STRING" id="1817772.A2527_10515"/>
<protein>
    <recommendedName>
        <fullName evidence="1">HD domain-containing protein</fullName>
    </recommendedName>
</protein>
<name>A0A1F6GGK8_9PROT</name>
<dbReference type="Pfam" id="PF01966">
    <property type="entry name" value="HD"/>
    <property type="match status" value="1"/>
</dbReference>
<dbReference type="AlphaFoldDB" id="A0A1F6GGK8"/>
<dbReference type="PROSITE" id="PS51831">
    <property type="entry name" value="HD"/>
    <property type="match status" value="1"/>
</dbReference>